<evidence type="ECO:0000313" key="2">
    <source>
        <dbReference type="Proteomes" id="UP000199607"/>
    </source>
</evidence>
<reference evidence="2" key="1">
    <citation type="submission" date="2016-10" db="EMBL/GenBank/DDBJ databases">
        <authorList>
            <person name="Varghese N."/>
            <person name="Submissions S."/>
        </authorList>
    </citation>
    <scope>NUCLEOTIDE SEQUENCE [LARGE SCALE GENOMIC DNA]</scope>
    <source>
        <strain evidence="2">CGMCC 1.7738</strain>
    </source>
</reference>
<dbReference type="RefSeq" id="WP_089870111.1">
    <property type="nucleotide sequence ID" value="NZ_FOTC01000003.1"/>
</dbReference>
<evidence type="ECO:0000313" key="1">
    <source>
        <dbReference type="EMBL" id="SFL21714.1"/>
    </source>
</evidence>
<protein>
    <submittedName>
        <fullName evidence="1">Uncharacterized protein</fullName>
    </submittedName>
</protein>
<accession>A0A1I4FV50</accession>
<dbReference type="Proteomes" id="UP000199607">
    <property type="component" value="Unassembled WGS sequence"/>
</dbReference>
<proteinExistence type="predicted"/>
<dbReference type="EMBL" id="FOTC01000003">
    <property type="protein sequence ID" value="SFL21714.1"/>
    <property type="molecule type" value="Genomic_DNA"/>
</dbReference>
<keyword evidence="2" id="KW-1185">Reference proteome</keyword>
<dbReference type="AlphaFoldDB" id="A0A1I4FV50"/>
<sequence>MTDQEGKLSDLLVDEEELNEELLFEILSDYIRIGSESGNLVTQPAFRDLDSKQKVLVVLLARKACTALNLADSEWMTPTEISGESGVKKGTVYPTVRKLAEDLNIAESDDGNYCIPTHNLDKARSLIRGDYQ</sequence>
<gene>
    <name evidence="1" type="ORF">SAMN04487950_2856</name>
</gene>
<name>A0A1I4FV50_9EURY</name>
<organism evidence="1 2">
    <name type="scientific">Halogranum rubrum</name>
    <dbReference type="NCBI Taxonomy" id="553466"/>
    <lineage>
        <taxon>Archaea</taxon>
        <taxon>Methanobacteriati</taxon>
        <taxon>Methanobacteriota</taxon>
        <taxon>Stenosarchaea group</taxon>
        <taxon>Halobacteria</taxon>
        <taxon>Halobacteriales</taxon>
        <taxon>Haloferacaceae</taxon>
    </lineage>
</organism>